<dbReference type="EnsemblPlants" id="EMT13252">
    <property type="protein sequence ID" value="EMT13252"/>
    <property type="gene ID" value="F775_30126"/>
</dbReference>
<dbReference type="InterPro" id="IPR002755">
    <property type="entry name" value="DNA_primase_S"/>
</dbReference>
<evidence type="ECO:0000256" key="2">
    <source>
        <dbReference type="RuleBase" id="RU003514"/>
    </source>
</evidence>
<comment type="similarity">
    <text evidence="1 2">Belongs to the eukaryotic-type primase small subunit family.</text>
</comment>
<dbReference type="Pfam" id="PF01896">
    <property type="entry name" value="DNA_primase_S"/>
    <property type="match status" value="1"/>
</dbReference>
<keyword evidence="2" id="KW-0804">Transcription</keyword>
<dbReference type="SUPFAM" id="SSF56747">
    <property type="entry name" value="Prim-pol domain"/>
    <property type="match status" value="1"/>
</dbReference>
<reference evidence="3" key="1">
    <citation type="submission" date="2015-06" db="UniProtKB">
        <authorList>
            <consortium name="EnsemblPlants"/>
        </authorList>
    </citation>
    <scope>IDENTIFICATION</scope>
</reference>
<dbReference type="GO" id="GO:0003899">
    <property type="term" value="F:DNA-directed RNA polymerase activity"/>
    <property type="evidence" value="ECO:0007669"/>
    <property type="project" value="InterPro"/>
</dbReference>
<dbReference type="GO" id="GO:0006269">
    <property type="term" value="P:DNA replication, synthesis of primer"/>
    <property type="evidence" value="ECO:0007669"/>
    <property type="project" value="UniProtKB-KW"/>
</dbReference>
<name>N1R2E6_AEGTA</name>
<keyword evidence="2" id="KW-0639">Primosome</keyword>
<sequence length="584" mass="65470">MGDERVEAMEIDGQQRQEVAAAVPDGFNADYLRIYYGKLFPYGDFFKWLAYGNDAKHPGCDQSYIGRRELSFTLENDIYLRFQSFDSAAELETSIKEKCPFKIDIGPVYSVDPAKRHAYAQSGNNVFVPVERELIFDIVILVSITYCGYIVVAVVSIAGLSNEQRSAIADYFRVYKVGGENSLKKVSLTGPVLHPFLARSYTDVLKCFFEDKLLHSQQLFASEERCQKILELIPDERNRRSSISKEDVNAARWEQLKTTLQSGKHKTQGLRRCVEEIVFSYTYPRLDMEVSKHMNHLLKAPFCIHPKTGRVCVPIDPNNCEDFDPTAVPTLSQLLGELNAARMQIDSENDWERTSLEKYIRFFRTSFLQPMLKACKEELETAYSAKLQQSKNTLSWRAWPLAMATVIKTIKGQIIQPLVKWGKSSNPLLDCRTTTQRSCRRLPHQSTGGLSAASRPLHYSSDRADELCIATQTAAERAALEHDVSLRRRACCTVAPAVPTSFASQHEQPRQALHWSTMNLCSIAAAASQLRRANEAASHHRQRPASAASKQQCLSCVAAPQPLTSVAMQTIFACASSMASIGAA</sequence>
<dbReference type="AlphaFoldDB" id="N1R2E6"/>
<keyword evidence="2" id="KW-0235">DNA replication</keyword>
<dbReference type="EC" id="2.7.7.-" evidence="2"/>
<proteinExistence type="inferred from homology"/>
<dbReference type="Gene3D" id="3.90.920.10">
    <property type="entry name" value="DNA primase, PRIM domain"/>
    <property type="match status" value="2"/>
</dbReference>
<dbReference type="GO" id="GO:0000428">
    <property type="term" value="C:DNA-directed RNA polymerase complex"/>
    <property type="evidence" value="ECO:0007669"/>
    <property type="project" value="UniProtKB-KW"/>
</dbReference>
<accession>N1R2E6</accession>
<keyword evidence="2" id="KW-0808">Transferase</keyword>
<organism evidence="3">
    <name type="scientific">Aegilops tauschii</name>
    <name type="common">Tausch's goatgrass</name>
    <name type="synonym">Aegilops squarrosa</name>
    <dbReference type="NCBI Taxonomy" id="37682"/>
    <lineage>
        <taxon>Eukaryota</taxon>
        <taxon>Viridiplantae</taxon>
        <taxon>Streptophyta</taxon>
        <taxon>Embryophyta</taxon>
        <taxon>Tracheophyta</taxon>
        <taxon>Spermatophyta</taxon>
        <taxon>Magnoliopsida</taxon>
        <taxon>Liliopsida</taxon>
        <taxon>Poales</taxon>
        <taxon>Poaceae</taxon>
        <taxon>BOP clade</taxon>
        <taxon>Pooideae</taxon>
        <taxon>Triticodae</taxon>
        <taxon>Triticeae</taxon>
        <taxon>Triticinae</taxon>
        <taxon>Aegilops</taxon>
    </lineage>
</organism>
<evidence type="ECO:0000256" key="1">
    <source>
        <dbReference type="ARBA" id="ARBA00009762"/>
    </source>
</evidence>
<protein>
    <recommendedName>
        <fullName evidence="2">DNA primase</fullName>
        <ecNumber evidence="2">2.7.7.-</ecNumber>
    </recommendedName>
</protein>
<evidence type="ECO:0000313" key="3">
    <source>
        <dbReference type="EnsemblPlants" id="EMT13252"/>
    </source>
</evidence>
<dbReference type="PANTHER" id="PTHR10536">
    <property type="entry name" value="DNA PRIMASE SMALL SUBUNIT"/>
    <property type="match status" value="1"/>
</dbReference>
<keyword evidence="2" id="KW-0240">DNA-directed RNA polymerase</keyword>